<reference evidence="10 11" key="1">
    <citation type="submission" date="2019-10" db="EMBL/GenBank/DDBJ databases">
        <title>Comparative genomics of sulfur disproportionating microorganisms.</title>
        <authorList>
            <person name="Ward L.M."/>
            <person name="Bertran E."/>
            <person name="Johnston D."/>
        </authorList>
    </citation>
    <scope>NUCLEOTIDE SEQUENCE [LARGE SCALE GENOMIC DNA]</scope>
    <source>
        <strain evidence="10 11">DSM 14055</strain>
    </source>
</reference>
<keyword evidence="2" id="KW-0004">4Fe-4S</keyword>
<dbReference type="Gene3D" id="3.40.950.10">
    <property type="entry name" value="Fe-only Hydrogenase (Larger Subunit), Chain L, domain 3"/>
    <property type="match status" value="1"/>
</dbReference>
<keyword evidence="5" id="KW-0408">Iron</keyword>
<evidence type="ECO:0000313" key="11">
    <source>
        <dbReference type="Proteomes" id="UP000441717"/>
    </source>
</evidence>
<dbReference type="GO" id="GO:0008137">
    <property type="term" value="F:NADH dehydrogenase (ubiquinone) activity"/>
    <property type="evidence" value="ECO:0007669"/>
    <property type="project" value="InterPro"/>
</dbReference>
<dbReference type="InterPro" id="IPR019574">
    <property type="entry name" value="NADH_UbQ_OxRdtase_Gsu_4Fe4S-bd"/>
</dbReference>
<dbReference type="SUPFAM" id="SSF54862">
    <property type="entry name" value="4Fe-4S ferredoxins"/>
    <property type="match status" value="1"/>
</dbReference>
<dbReference type="InterPro" id="IPR036010">
    <property type="entry name" value="2Fe-2S_ferredoxin-like_sf"/>
</dbReference>
<evidence type="ECO:0000259" key="8">
    <source>
        <dbReference type="PROSITE" id="PS51379"/>
    </source>
</evidence>
<keyword evidence="6" id="KW-0411">Iron-sulfur</keyword>
<dbReference type="SMART" id="SM00929">
    <property type="entry name" value="NADH-G_4Fe-4S_3"/>
    <property type="match status" value="1"/>
</dbReference>
<dbReference type="Pfam" id="PF12838">
    <property type="entry name" value="Fer4_7"/>
    <property type="match status" value="1"/>
</dbReference>
<dbReference type="InterPro" id="IPR036991">
    <property type="entry name" value="Fe_hydrogenase_ssu_sf"/>
</dbReference>
<dbReference type="NCBIfam" id="TIGR02512">
    <property type="entry name" value="FeFe_hydrog_A"/>
    <property type="match status" value="1"/>
</dbReference>
<dbReference type="InterPro" id="IPR017900">
    <property type="entry name" value="4Fe4S_Fe_S_CS"/>
</dbReference>
<dbReference type="Pfam" id="PF13510">
    <property type="entry name" value="Fer2_4"/>
    <property type="match status" value="1"/>
</dbReference>
<keyword evidence="3" id="KW-0479">Metal-binding</keyword>
<name>A0A6N7INS0_9FIRM</name>
<gene>
    <name evidence="10" type="ORF">GFC01_03025</name>
</gene>
<dbReference type="NCBIfam" id="NF040763">
    <property type="entry name" value="FeFe_hydrog_A6"/>
    <property type="match status" value="1"/>
</dbReference>
<evidence type="ECO:0000259" key="7">
    <source>
        <dbReference type="PROSITE" id="PS51085"/>
    </source>
</evidence>
<keyword evidence="11" id="KW-1185">Reference proteome</keyword>
<protein>
    <submittedName>
        <fullName evidence="10">2Fe-2S iron-sulfur cluster binding domain-containing protein</fullName>
    </submittedName>
</protein>
<dbReference type="InterPro" id="IPR050340">
    <property type="entry name" value="Cytosolic_Fe-S_CAF"/>
</dbReference>
<dbReference type="Gene3D" id="3.30.70.20">
    <property type="match status" value="1"/>
</dbReference>
<dbReference type="SUPFAM" id="SSF53920">
    <property type="entry name" value="Fe-only hydrogenase"/>
    <property type="match status" value="1"/>
</dbReference>
<dbReference type="InterPro" id="IPR000283">
    <property type="entry name" value="NADH_UbQ_OxRdtase_75kDa_su_CS"/>
</dbReference>
<dbReference type="Pfam" id="PF10588">
    <property type="entry name" value="NADH-G_4Fe-4S_3"/>
    <property type="match status" value="1"/>
</dbReference>
<dbReference type="SMART" id="SM00902">
    <property type="entry name" value="Fe_hyd_SSU"/>
    <property type="match status" value="1"/>
</dbReference>
<dbReference type="GO" id="GO:0005506">
    <property type="term" value="F:iron ion binding"/>
    <property type="evidence" value="ECO:0007669"/>
    <property type="project" value="InterPro"/>
</dbReference>
<dbReference type="CDD" id="cd00207">
    <property type="entry name" value="fer2"/>
    <property type="match status" value="1"/>
</dbReference>
<evidence type="ECO:0000256" key="4">
    <source>
        <dbReference type="ARBA" id="ARBA00022737"/>
    </source>
</evidence>
<keyword evidence="4" id="KW-0677">Repeat</keyword>
<feature type="domain" description="4Fe-4S ferredoxin-type" evidence="8">
    <location>
        <begin position="158"/>
        <end position="188"/>
    </location>
</feature>
<feature type="domain" description="4Fe-4S His(Cys)3-ligated-type" evidence="9">
    <location>
        <begin position="99"/>
        <end position="138"/>
    </location>
</feature>
<dbReference type="InterPro" id="IPR001041">
    <property type="entry name" value="2Fe-2S_ferredoxin-type"/>
</dbReference>
<evidence type="ECO:0000256" key="3">
    <source>
        <dbReference type="ARBA" id="ARBA00022723"/>
    </source>
</evidence>
<comment type="cofactor">
    <cofactor evidence="1">
        <name>[4Fe-4S] cluster</name>
        <dbReference type="ChEBI" id="CHEBI:49883"/>
    </cofactor>
</comment>
<feature type="domain" description="2Fe-2S ferredoxin-type" evidence="7">
    <location>
        <begin position="19"/>
        <end position="99"/>
    </location>
</feature>
<dbReference type="PROSITE" id="PS51839">
    <property type="entry name" value="4FE4S_HC3"/>
    <property type="match status" value="1"/>
</dbReference>
<dbReference type="PROSITE" id="PS00198">
    <property type="entry name" value="4FE4S_FER_1"/>
    <property type="match status" value="1"/>
</dbReference>
<dbReference type="InterPro" id="IPR017896">
    <property type="entry name" value="4Fe4S_Fe-S-bd"/>
</dbReference>
<dbReference type="Gene3D" id="3.10.20.740">
    <property type="match status" value="1"/>
</dbReference>
<dbReference type="InterPro" id="IPR003149">
    <property type="entry name" value="Fe_hydrogenase_ssu"/>
</dbReference>
<dbReference type="GO" id="GO:0016020">
    <property type="term" value="C:membrane"/>
    <property type="evidence" value="ECO:0007669"/>
    <property type="project" value="InterPro"/>
</dbReference>
<comment type="caution">
    <text evidence="10">The sequence shown here is derived from an EMBL/GenBank/DDBJ whole genome shotgun (WGS) entry which is preliminary data.</text>
</comment>
<dbReference type="GO" id="GO:0008901">
    <property type="term" value="F:ferredoxin hydrogenase activity"/>
    <property type="evidence" value="ECO:0007669"/>
    <property type="project" value="InterPro"/>
</dbReference>
<dbReference type="Pfam" id="PF02256">
    <property type="entry name" value="Fe_hyd_SSU"/>
    <property type="match status" value="1"/>
</dbReference>
<dbReference type="PANTHER" id="PTHR11615">
    <property type="entry name" value="NITRATE, FORMATE, IRON DEHYDROGENASE"/>
    <property type="match status" value="1"/>
</dbReference>
<dbReference type="InterPro" id="IPR049830">
    <property type="entry name" value="HndD"/>
</dbReference>
<dbReference type="PROSITE" id="PS51085">
    <property type="entry name" value="2FE2S_FER_2"/>
    <property type="match status" value="1"/>
</dbReference>
<evidence type="ECO:0000256" key="5">
    <source>
        <dbReference type="ARBA" id="ARBA00023004"/>
    </source>
</evidence>
<dbReference type="RefSeq" id="WP_152945209.1">
    <property type="nucleotide sequence ID" value="NZ_WHYR01000005.1"/>
</dbReference>
<dbReference type="Pfam" id="PF02906">
    <property type="entry name" value="Fe_hyd_lg_C"/>
    <property type="match status" value="1"/>
</dbReference>
<dbReference type="GO" id="GO:0051539">
    <property type="term" value="F:4 iron, 4 sulfur cluster binding"/>
    <property type="evidence" value="ECO:0007669"/>
    <property type="project" value="UniProtKB-KW"/>
</dbReference>
<dbReference type="GO" id="GO:0042773">
    <property type="term" value="P:ATP synthesis coupled electron transport"/>
    <property type="evidence" value="ECO:0007669"/>
    <property type="project" value="InterPro"/>
</dbReference>
<dbReference type="OrthoDB" id="9805142at2"/>
<dbReference type="Gene3D" id="4.10.260.20">
    <property type="entry name" value="Iron hydrogenase, small subunit"/>
    <property type="match status" value="1"/>
</dbReference>
<feature type="domain" description="4Fe-4S ferredoxin-type" evidence="8">
    <location>
        <begin position="199"/>
        <end position="230"/>
    </location>
</feature>
<evidence type="ECO:0000256" key="1">
    <source>
        <dbReference type="ARBA" id="ARBA00001966"/>
    </source>
</evidence>
<sequence length="607" mass="68146">MATPLPAGECRPVPRPEEEKVSFWINDRPVEAKKGTNLLEICRARGIDIPSLCYLPGIHEAGICRVCLVEVEAGGRRTLQASCVYPAAEGIKVYTHSPRARRARKRVVELLLSEHEMECPTCVRNLNCELQRLADEMGIRRIRVTGERPRYTVANKNPFIIRNYNKCVKCRRCEAVCREVQGVNVLGPRNRGFETVIAPPFMKDPGEVDCIACGQCILACPTGALTEREYIDEVWRAIEDPDRFVVVQTAPAIQATLGEAFGLGTGTIVRGKLAAALRRLGFDRVFTTELAADLTVVEEAHELLERLKGHGKLPLISSCSPGWVKFCEHFYPEFLDNLSTCKSPMEMFGALAKTYYAEKEGLDPAKMVVVGIMPCTAKKFEAARPELVTRGFRDVDYVLTTRELARMIRQAGIRFDQLPDEEFDQPLGLSTGAGTIFAATGGVMEAAIRTAYALVEGEELPTRLEFREFRGLKGIKEARLKLKDRTLRLAVASGTRNARRLLERIKRGEKFHFIEIMACPGGCVGGGGQPILGRLNRREAEEVERRLERARALYKIDLNKNLRRAHENPAVKQIYREFLGHPLSEKAKEILHTHYTPRGRTANRWLH</sequence>
<dbReference type="SUPFAM" id="SSF54292">
    <property type="entry name" value="2Fe-2S ferredoxin-like"/>
    <property type="match status" value="1"/>
</dbReference>
<dbReference type="AlphaFoldDB" id="A0A6N7INS0"/>
<dbReference type="Gene3D" id="3.40.50.1780">
    <property type="match status" value="1"/>
</dbReference>
<proteinExistence type="predicted"/>
<dbReference type="InterPro" id="IPR009016">
    <property type="entry name" value="Fe_hydrogenase"/>
</dbReference>
<dbReference type="InterPro" id="IPR013352">
    <property type="entry name" value="Fe_hydrogenase_subset"/>
</dbReference>
<dbReference type="Proteomes" id="UP000441717">
    <property type="component" value="Unassembled WGS sequence"/>
</dbReference>
<evidence type="ECO:0000259" key="9">
    <source>
        <dbReference type="PROSITE" id="PS51839"/>
    </source>
</evidence>
<accession>A0A6N7INS0</accession>
<evidence type="ECO:0000256" key="6">
    <source>
        <dbReference type="ARBA" id="ARBA00023014"/>
    </source>
</evidence>
<dbReference type="EMBL" id="WHYR01000005">
    <property type="protein sequence ID" value="MQL51249.1"/>
    <property type="molecule type" value="Genomic_DNA"/>
</dbReference>
<evidence type="ECO:0000256" key="2">
    <source>
        <dbReference type="ARBA" id="ARBA00022485"/>
    </source>
</evidence>
<evidence type="ECO:0000313" key="10">
    <source>
        <dbReference type="EMBL" id="MQL51249.1"/>
    </source>
</evidence>
<dbReference type="PROSITE" id="PS51379">
    <property type="entry name" value="4FE4S_FER_2"/>
    <property type="match status" value="2"/>
</dbReference>
<dbReference type="PROSITE" id="PS00641">
    <property type="entry name" value="COMPLEX1_75K_1"/>
    <property type="match status" value="1"/>
</dbReference>
<dbReference type="InterPro" id="IPR004108">
    <property type="entry name" value="Fe_hydrogenase_lsu_C"/>
</dbReference>
<organism evidence="10 11">
    <name type="scientific">Desulfofundulus thermobenzoicus</name>
    <dbReference type="NCBI Taxonomy" id="29376"/>
    <lineage>
        <taxon>Bacteria</taxon>
        <taxon>Bacillati</taxon>
        <taxon>Bacillota</taxon>
        <taxon>Clostridia</taxon>
        <taxon>Eubacteriales</taxon>
        <taxon>Peptococcaceae</taxon>
        <taxon>Desulfofundulus</taxon>
    </lineage>
</organism>
<dbReference type="FunFam" id="3.30.70.20:FF:000035">
    <property type="entry name" value="Iron hydrogenase 1"/>
    <property type="match status" value="1"/>
</dbReference>